<dbReference type="InterPro" id="IPR027417">
    <property type="entry name" value="P-loop_NTPase"/>
</dbReference>
<dbReference type="Gene3D" id="3.40.50.300">
    <property type="entry name" value="P-loop containing nucleotide triphosphate hydrolases"/>
    <property type="match status" value="1"/>
</dbReference>
<dbReference type="OrthoDB" id="9815116at2"/>
<dbReference type="AlphaFoldDB" id="A0A1H9X782"/>
<dbReference type="InterPro" id="IPR025669">
    <property type="entry name" value="AAA_dom"/>
</dbReference>
<dbReference type="RefSeq" id="WP_074759010.1">
    <property type="nucleotide sequence ID" value="NZ_FOGJ01000047.1"/>
</dbReference>
<evidence type="ECO:0000259" key="1">
    <source>
        <dbReference type="Pfam" id="PF13614"/>
    </source>
</evidence>
<feature type="domain" description="AAA" evidence="1">
    <location>
        <begin position="2"/>
        <end position="171"/>
    </location>
</feature>
<dbReference type="EMBL" id="FOGJ01000047">
    <property type="protein sequence ID" value="SES42046.1"/>
    <property type="molecule type" value="Genomic_DNA"/>
</dbReference>
<dbReference type="Pfam" id="PF13614">
    <property type="entry name" value="AAA_31"/>
    <property type="match status" value="1"/>
</dbReference>
<dbReference type="PANTHER" id="PTHR13696">
    <property type="entry name" value="P-LOOP CONTAINING NUCLEOSIDE TRIPHOSPHATE HYDROLASE"/>
    <property type="match status" value="1"/>
</dbReference>
<organism evidence="2 3">
    <name type="scientific">Butyrivibrio fibrisolvens</name>
    <dbReference type="NCBI Taxonomy" id="831"/>
    <lineage>
        <taxon>Bacteria</taxon>
        <taxon>Bacillati</taxon>
        <taxon>Bacillota</taxon>
        <taxon>Clostridia</taxon>
        <taxon>Lachnospirales</taxon>
        <taxon>Lachnospiraceae</taxon>
        <taxon>Butyrivibrio</taxon>
    </lineage>
</organism>
<dbReference type="Proteomes" id="UP000182584">
    <property type="component" value="Unassembled WGS sequence"/>
</dbReference>
<evidence type="ECO:0000313" key="3">
    <source>
        <dbReference type="Proteomes" id="UP000182584"/>
    </source>
</evidence>
<proteinExistence type="predicted"/>
<gene>
    <name evidence="2" type="ORF">SAMN04487884_1478</name>
</gene>
<name>A0A1H9X782_BUTFI</name>
<evidence type="ECO:0000313" key="2">
    <source>
        <dbReference type="EMBL" id="SES42046.1"/>
    </source>
</evidence>
<protein>
    <submittedName>
        <fullName evidence="2">Chromosome partitioning protein</fullName>
    </submittedName>
</protein>
<sequence>MIISISNIKGGVAKTTTAATLAAGLNKRGKSVLMIDSDPQTNLTMCFLPEPEEGAKTLYTVYTGDDSIDGVKQTIKPGLDIVVGDFSLCSADMEFLGKVGALKMLQKALKAMSDSYDYIIIDTPPNLGFLSLNAFMVSDYIVTPMAADSFSLKAIKLLKQTVDDVAEDGAKNIPVAGILLTRYTDRTNVAKILEDNVNSAASLLNTTIFNSRIRQATVVQESQLVKMDLFEYAPKAPVTQDYEAFIDELLERIGG</sequence>
<reference evidence="2 3" key="1">
    <citation type="submission" date="2016-10" db="EMBL/GenBank/DDBJ databases">
        <authorList>
            <person name="de Groot N.N."/>
        </authorList>
    </citation>
    <scope>NUCLEOTIDE SEQUENCE [LARGE SCALE GENOMIC DNA]</scope>
    <source>
        <strain evidence="2 3">AR40</strain>
    </source>
</reference>
<dbReference type="PIRSF" id="PIRSF009320">
    <property type="entry name" value="Nuc_binding_HP_1000"/>
    <property type="match status" value="1"/>
</dbReference>
<dbReference type="InterPro" id="IPR050678">
    <property type="entry name" value="DNA_Partitioning_ATPase"/>
</dbReference>
<dbReference type="SUPFAM" id="SSF52540">
    <property type="entry name" value="P-loop containing nucleoside triphosphate hydrolases"/>
    <property type="match status" value="1"/>
</dbReference>
<accession>A0A1H9X782</accession>
<dbReference type="CDD" id="cd02042">
    <property type="entry name" value="ParAB_family"/>
    <property type="match status" value="1"/>
</dbReference>
<dbReference type="PANTHER" id="PTHR13696:SF52">
    <property type="entry name" value="PARA FAMILY PROTEIN CT_582"/>
    <property type="match status" value="1"/>
</dbReference>